<evidence type="ECO:0000256" key="3">
    <source>
        <dbReference type="ARBA" id="ARBA00022763"/>
    </source>
</evidence>
<sequence length="602" mass="66869">MSIQRLPPQLINQIAAGEVVERPASVIKELLENSIDAGATRIDIDIEQGGMRLMRIRDDGCGIPREELPLALSRHATSKIGSLEELESVVSFGFRGEALPAIASVSRFEITSATETGGRGWMLRSEGREQEQESAPAAHPVGTTIEVRDLFFNTPARRKFLKTEKTEFRHLEDVVKRQAMARPEVAIQLRHNQRVVWQTRVAEEVEEQQRRMASLVGDAFMSQAHHIDYEAVGLRLHGWIADPTFSRSQADLQFFYVNGRPVRDKVIGHAVRQAYADVLYHGRFAAFVLFLELDPTLVDVNAHPAKHEVRFREQRLVHDFLYRTIHEALASVRPGEGAEQQPPSGEALQPPVSHGYQGAISSQGGSSGRYQQQRMPLAVNEQVERYASLHTTTEQAPAAVEGEHEATETPPLGYAVAQLHGIYILAENEQGMIVVDMHAAHERITYERMKNALAGDGITSQPLLVPESLNVTRAEADLAESSTELFSGLGFTVDRLGPEALVVRELPALLRNADVGALVRDVLADINVHGSSRRLQEAMNGVLATIACHGSVRANRRLTISEMNALLRDMEQTERSGQCNHGRPTWVQLSHTELDKLFLRGR</sequence>
<dbReference type="Gene3D" id="3.30.1370.100">
    <property type="entry name" value="MutL, C-terminal domain, regulatory subdomain"/>
    <property type="match status" value="1"/>
</dbReference>
<feature type="region of interest" description="Disordered" evidence="6">
    <location>
        <begin position="333"/>
        <end position="374"/>
    </location>
</feature>
<dbReference type="PANTHER" id="PTHR10073">
    <property type="entry name" value="DNA MISMATCH REPAIR PROTEIN MLH, PMS, MUTL"/>
    <property type="match status" value="1"/>
</dbReference>
<proteinExistence type="inferred from homology"/>
<dbReference type="SUPFAM" id="SSF54211">
    <property type="entry name" value="Ribosomal protein S5 domain 2-like"/>
    <property type="match status" value="1"/>
</dbReference>
<dbReference type="GO" id="GO:0140664">
    <property type="term" value="F:ATP-dependent DNA damage sensor activity"/>
    <property type="evidence" value="ECO:0007669"/>
    <property type="project" value="InterPro"/>
</dbReference>
<feature type="domain" description="MutL C-terminal dimerisation" evidence="7">
    <location>
        <begin position="415"/>
        <end position="558"/>
    </location>
</feature>
<organism evidence="9 10">
    <name type="scientific">Solemya pervernicosa gill symbiont</name>
    <dbReference type="NCBI Taxonomy" id="642797"/>
    <lineage>
        <taxon>Bacteria</taxon>
        <taxon>Pseudomonadati</taxon>
        <taxon>Pseudomonadota</taxon>
        <taxon>Gammaproteobacteria</taxon>
        <taxon>sulfur-oxidizing symbionts</taxon>
    </lineage>
</organism>
<keyword evidence="3 5" id="KW-0227">DNA damage</keyword>
<evidence type="ECO:0000313" key="9">
    <source>
        <dbReference type="EMBL" id="OOZ41081.1"/>
    </source>
</evidence>
<dbReference type="InterPro" id="IPR014790">
    <property type="entry name" value="MutL_C"/>
</dbReference>
<dbReference type="InterPro" id="IPR036890">
    <property type="entry name" value="HATPase_C_sf"/>
</dbReference>
<evidence type="ECO:0000256" key="2">
    <source>
        <dbReference type="ARBA" id="ARBA00021975"/>
    </source>
</evidence>
<keyword evidence="4 5" id="KW-0234">DNA repair</keyword>
<dbReference type="GO" id="GO:0006298">
    <property type="term" value="P:mismatch repair"/>
    <property type="evidence" value="ECO:0007669"/>
    <property type="project" value="UniProtKB-UniRule"/>
</dbReference>
<dbReference type="GO" id="GO:0005524">
    <property type="term" value="F:ATP binding"/>
    <property type="evidence" value="ECO:0007669"/>
    <property type="project" value="InterPro"/>
</dbReference>
<reference evidence="9 10" key="1">
    <citation type="submission" date="2016-11" db="EMBL/GenBank/DDBJ databases">
        <title>Mixed transmission modes and dynamic genome evolution in an obligate animal-bacterial symbiosis.</title>
        <authorList>
            <person name="Russell S.L."/>
            <person name="Corbett-Detig R.B."/>
            <person name="Cavanaugh C.M."/>
        </authorList>
    </citation>
    <scope>NUCLEOTIDE SEQUENCE [LARGE SCALE GENOMIC DNA]</scope>
    <source>
        <strain evidence="9">Sveles-Q1</strain>
    </source>
</reference>
<evidence type="ECO:0000259" key="8">
    <source>
        <dbReference type="SMART" id="SM01340"/>
    </source>
</evidence>
<keyword evidence="10" id="KW-1185">Reference proteome</keyword>
<dbReference type="HAMAP" id="MF_00149">
    <property type="entry name" value="DNA_mis_repair"/>
    <property type="match status" value="1"/>
</dbReference>
<dbReference type="InterPro" id="IPR042121">
    <property type="entry name" value="MutL_C_regsub"/>
</dbReference>
<dbReference type="PANTHER" id="PTHR10073:SF12">
    <property type="entry name" value="DNA MISMATCH REPAIR PROTEIN MLH1"/>
    <property type="match status" value="1"/>
</dbReference>
<comment type="caution">
    <text evidence="9">The sequence shown here is derived from an EMBL/GenBank/DDBJ whole genome shotgun (WGS) entry which is preliminary data.</text>
</comment>
<dbReference type="InterPro" id="IPR038973">
    <property type="entry name" value="MutL/Mlh/Pms-like"/>
</dbReference>
<dbReference type="EMBL" id="MPRL01000014">
    <property type="protein sequence ID" value="OOZ41081.1"/>
    <property type="molecule type" value="Genomic_DNA"/>
</dbReference>
<dbReference type="Pfam" id="PF08676">
    <property type="entry name" value="MutL_C"/>
    <property type="match status" value="1"/>
</dbReference>
<dbReference type="OrthoDB" id="9763467at2"/>
<evidence type="ECO:0000256" key="1">
    <source>
        <dbReference type="ARBA" id="ARBA00006082"/>
    </source>
</evidence>
<dbReference type="NCBIfam" id="NF000949">
    <property type="entry name" value="PRK00095.1-2"/>
    <property type="match status" value="1"/>
</dbReference>
<accession>A0A1T2L7L8</accession>
<feature type="domain" description="DNA mismatch repair protein S5" evidence="8">
    <location>
        <begin position="212"/>
        <end position="330"/>
    </location>
</feature>
<dbReference type="InterPro" id="IPR037198">
    <property type="entry name" value="MutL_C_sf"/>
</dbReference>
<dbReference type="Pfam" id="PF13589">
    <property type="entry name" value="HATPase_c_3"/>
    <property type="match status" value="1"/>
</dbReference>
<dbReference type="InterPro" id="IPR002099">
    <property type="entry name" value="MutL/Mlh/PMS"/>
</dbReference>
<dbReference type="Gene3D" id="3.30.1540.20">
    <property type="entry name" value="MutL, C-terminal domain, dimerisation subdomain"/>
    <property type="match status" value="1"/>
</dbReference>
<dbReference type="InterPro" id="IPR014762">
    <property type="entry name" value="DNA_mismatch_repair_CS"/>
</dbReference>
<dbReference type="GO" id="GO:0032300">
    <property type="term" value="C:mismatch repair complex"/>
    <property type="evidence" value="ECO:0007669"/>
    <property type="project" value="InterPro"/>
</dbReference>
<dbReference type="InterPro" id="IPR014721">
    <property type="entry name" value="Ribsml_uS5_D2-typ_fold_subgr"/>
</dbReference>
<dbReference type="Pfam" id="PF01119">
    <property type="entry name" value="DNA_mis_repair"/>
    <property type="match status" value="1"/>
</dbReference>
<dbReference type="GO" id="GO:0030983">
    <property type="term" value="F:mismatched DNA binding"/>
    <property type="evidence" value="ECO:0007669"/>
    <property type="project" value="InterPro"/>
</dbReference>
<dbReference type="CDD" id="cd16926">
    <property type="entry name" value="HATPase_MutL-MLH-PMS-like"/>
    <property type="match status" value="1"/>
</dbReference>
<evidence type="ECO:0000256" key="5">
    <source>
        <dbReference type="HAMAP-Rule" id="MF_00149"/>
    </source>
</evidence>
<dbReference type="GO" id="GO:0016887">
    <property type="term" value="F:ATP hydrolysis activity"/>
    <property type="evidence" value="ECO:0007669"/>
    <property type="project" value="InterPro"/>
</dbReference>
<evidence type="ECO:0000259" key="7">
    <source>
        <dbReference type="SMART" id="SM00853"/>
    </source>
</evidence>
<dbReference type="CDD" id="cd03482">
    <property type="entry name" value="MutL_Trans_MutL"/>
    <property type="match status" value="1"/>
</dbReference>
<dbReference type="Gene3D" id="3.30.565.10">
    <property type="entry name" value="Histidine kinase-like ATPase, C-terminal domain"/>
    <property type="match status" value="1"/>
</dbReference>
<dbReference type="AlphaFoldDB" id="A0A1T2L7L8"/>
<name>A0A1T2L7L8_9GAMM</name>
<dbReference type="FunFam" id="3.30.565.10:FF:000003">
    <property type="entry name" value="DNA mismatch repair endonuclease MutL"/>
    <property type="match status" value="1"/>
</dbReference>
<dbReference type="InterPro" id="IPR020568">
    <property type="entry name" value="Ribosomal_Su5_D2-typ_SF"/>
</dbReference>
<dbReference type="FunFam" id="3.30.230.10:FF:000013">
    <property type="entry name" value="DNA mismatch repair endonuclease MutL"/>
    <property type="match status" value="1"/>
</dbReference>
<feature type="compositionally biased region" description="Low complexity" evidence="6">
    <location>
        <begin position="355"/>
        <end position="374"/>
    </location>
</feature>
<dbReference type="InterPro" id="IPR013507">
    <property type="entry name" value="DNA_mismatch_S5_2-like"/>
</dbReference>
<evidence type="ECO:0000256" key="6">
    <source>
        <dbReference type="SAM" id="MobiDB-lite"/>
    </source>
</evidence>
<dbReference type="Proteomes" id="UP000191110">
    <property type="component" value="Unassembled WGS sequence"/>
</dbReference>
<dbReference type="RefSeq" id="WP_078482977.1">
    <property type="nucleotide sequence ID" value="NZ_MPRL01000014.1"/>
</dbReference>
<dbReference type="SUPFAM" id="SSF55874">
    <property type="entry name" value="ATPase domain of HSP90 chaperone/DNA topoisomerase II/histidine kinase"/>
    <property type="match status" value="1"/>
</dbReference>
<dbReference type="Gene3D" id="3.30.230.10">
    <property type="match status" value="1"/>
</dbReference>
<protein>
    <recommendedName>
        <fullName evidence="2 5">DNA mismatch repair protein MutL</fullName>
    </recommendedName>
</protein>
<dbReference type="InterPro" id="IPR020667">
    <property type="entry name" value="DNA_mismatch_repair_MutL"/>
</dbReference>
<dbReference type="SUPFAM" id="SSF118116">
    <property type="entry name" value="DNA mismatch repair protein MutL"/>
    <property type="match status" value="1"/>
</dbReference>
<evidence type="ECO:0000313" key="10">
    <source>
        <dbReference type="Proteomes" id="UP000191110"/>
    </source>
</evidence>
<dbReference type="PROSITE" id="PS00058">
    <property type="entry name" value="DNA_MISMATCH_REPAIR_1"/>
    <property type="match status" value="1"/>
</dbReference>
<gene>
    <name evidence="5" type="primary">mutL</name>
    <name evidence="9" type="ORF">BOW53_04940</name>
</gene>
<dbReference type="SMART" id="SM00853">
    <property type="entry name" value="MutL_C"/>
    <property type="match status" value="1"/>
</dbReference>
<dbReference type="InterPro" id="IPR042120">
    <property type="entry name" value="MutL_C_dimsub"/>
</dbReference>
<dbReference type="NCBIfam" id="TIGR00585">
    <property type="entry name" value="mutl"/>
    <property type="match status" value="1"/>
</dbReference>
<comment type="similarity">
    <text evidence="1 5">Belongs to the DNA mismatch repair MutL/HexB family.</text>
</comment>
<comment type="function">
    <text evidence="5">This protein is involved in the repair of mismatches in DNA. It is required for dam-dependent methyl-directed DNA mismatch repair. May act as a 'molecular matchmaker', a protein that promotes the formation of a stable complex between two or more DNA-binding proteins in an ATP-dependent manner without itself being part of a final effector complex.</text>
</comment>
<evidence type="ECO:0000256" key="4">
    <source>
        <dbReference type="ARBA" id="ARBA00023204"/>
    </source>
</evidence>
<dbReference type="SMART" id="SM01340">
    <property type="entry name" value="DNA_mis_repair"/>
    <property type="match status" value="1"/>
</dbReference>